<gene>
    <name evidence="1" type="ORF">FHT01_002548</name>
</gene>
<dbReference type="EMBL" id="JAASQP010000001">
    <property type="protein sequence ID" value="NIJ25006.1"/>
    <property type="molecule type" value="Genomic_DNA"/>
</dbReference>
<sequence>MNRRASHVLASAFGLLALVPGCAPTRTDFPSLMPRAIEERSDAIAVVPPAPVAPDPALDRQISGYREELAQSDRSFDAVAARAERLASAAGAPGSESWIAAQVVLAELDTLRAPVVGIVSSLEALAIDRGVEGKPPYPALDAAIADARTRDAAQAARAAAIETRLGPA</sequence>
<evidence type="ECO:0000313" key="1">
    <source>
        <dbReference type="EMBL" id="NIJ25006.1"/>
    </source>
</evidence>
<comment type="caution">
    <text evidence="1">The sequence shown here is derived from an EMBL/GenBank/DDBJ whole genome shotgun (WGS) entry which is preliminary data.</text>
</comment>
<evidence type="ECO:0000313" key="2">
    <source>
        <dbReference type="Proteomes" id="UP000788153"/>
    </source>
</evidence>
<name>A0ABX0U359_9SPHN</name>
<proteinExistence type="predicted"/>
<protein>
    <submittedName>
        <fullName evidence="1">Uncharacterized protein</fullName>
    </submittedName>
</protein>
<dbReference type="Proteomes" id="UP000788153">
    <property type="component" value="Unassembled WGS sequence"/>
</dbReference>
<dbReference type="RefSeq" id="WP_140047477.1">
    <property type="nucleotide sequence ID" value="NZ_BAAAEV010000001.1"/>
</dbReference>
<reference evidence="1 2" key="1">
    <citation type="submission" date="2020-03" db="EMBL/GenBank/DDBJ databases">
        <title>Genomic Encyclopedia of Type Strains, Phase IV (KMG-IV): sequencing the most valuable type-strain genomes for metagenomic binning, comparative biology and taxonomic classification.</title>
        <authorList>
            <person name="Goeker M."/>
        </authorList>
    </citation>
    <scope>NUCLEOTIDE SEQUENCE [LARGE SCALE GENOMIC DNA]</scope>
    <source>
        <strain evidence="1 2">DSM 22753</strain>
    </source>
</reference>
<organism evidence="1 2">
    <name type="scientific">Sphingomonas japonica</name>
    <dbReference type="NCBI Taxonomy" id="511662"/>
    <lineage>
        <taxon>Bacteria</taxon>
        <taxon>Pseudomonadati</taxon>
        <taxon>Pseudomonadota</taxon>
        <taxon>Alphaproteobacteria</taxon>
        <taxon>Sphingomonadales</taxon>
        <taxon>Sphingomonadaceae</taxon>
        <taxon>Sphingomonas</taxon>
    </lineage>
</organism>
<keyword evidence="2" id="KW-1185">Reference proteome</keyword>
<accession>A0ABX0U359</accession>